<reference evidence="1" key="5">
    <citation type="journal article" date="2021" name="G3 (Bethesda)">
        <title>Aegilops tauschii genome assembly Aet v5.0 features greater sequence contiguity and improved annotation.</title>
        <authorList>
            <person name="Wang L."/>
            <person name="Zhu T."/>
            <person name="Rodriguez J.C."/>
            <person name="Deal K.R."/>
            <person name="Dubcovsky J."/>
            <person name="McGuire P.E."/>
            <person name="Lux T."/>
            <person name="Spannagl M."/>
            <person name="Mayer K.F.X."/>
            <person name="Baldrich P."/>
            <person name="Meyers B.C."/>
            <person name="Huo N."/>
            <person name="Gu Y.Q."/>
            <person name="Zhou H."/>
            <person name="Devos K.M."/>
            <person name="Bennetzen J.L."/>
            <person name="Unver T."/>
            <person name="Budak H."/>
            <person name="Gulick P.J."/>
            <person name="Galiba G."/>
            <person name="Kalapos B."/>
            <person name="Nelson D.R."/>
            <person name="Li P."/>
            <person name="You F.M."/>
            <person name="Luo M.C."/>
            <person name="Dvorak J."/>
        </authorList>
    </citation>
    <scope>NUCLEOTIDE SEQUENCE [LARGE SCALE GENOMIC DNA]</scope>
    <source>
        <strain evidence="1">cv. AL8/78</strain>
    </source>
</reference>
<dbReference type="PANTHER" id="PTHR35465:SF3">
    <property type="match status" value="1"/>
</dbReference>
<reference evidence="2" key="1">
    <citation type="journal article" date="2014" name="Science">
        <title>Ancient hybridizations among the ancestral genomes of bread wheat.</title>
        <authorList>
            <consortium name="International Wheat Genome Sequencing Consortium,"/>
            <person name="Marcussen T."/>
            <person name="Sandve S.R."/>
            <person name="Heier L."/>
            <person name="Spannagl M."/>
            <person name="Pfeifer M."/>
            <person name="Jakobsen K.S."/>
            <person name="Wulff B.B."/>
            <person name="Steuernagel B."/>
            <person name="Mayer K.F."/>
            <person name="Olsen O.A."/>
        </authorList>
    </citation>
    <scope>NUCLEOTIDE SEQUENCE [LARGE SCALE GENOMIC DNA]</scope>
    <source>
        <strain evidence="2">cv. AL8/78</strain>
    </source>
</reference>
<evidence type="ECO:0000313" key="2">
    <source>
        <dbReference type="Proteomes" id="UP000015105"/>
    </source>
</evidence>
<organism evidence="1 2">
    <name type="scientific">Aegilops tauschii subsp. strangulata</name>
    <name type="common">Goatgrass</name>
    <dbReference type="NCBI Taxonomy" id="200361"/>
    <lineage>
        <taxon>Eukaryota</taxon>
        <taxon>Viridiplantae</taxon>
        <taxon>Streptophyta</taxon>
        <taxon>Embryophyta</taxon>
        <taxon>Tracheophyta</taxon>
        <taxon>Spermatophyta</taxon>
        <taxon>Magnoliopsida</taxon>
        <taxon>Liliopsida</taxon>
        <taxon>Poales</taxon>
        <taxon>Poaceae</taxon>
        <taxon>BOP clade</taxon>
        <taxon>Pooideae</taxon>
        <taxon>Triticodae</taxon>
        <taxon>Triticeae</taxon>
        <taxon>Triticinae</taxon>
        <taxon>Aegilops</taxon>
    </lineage>
</organism>
<name>A0A453M556_AEGTS</name>
<dbReference type="EnsemblPlants" id="AET5Gv21050300.6">
    <property type="protein sequence ID" value="AET5Gv21050300.6"/>
    <property type="gene ID" value="AET5Gv21050300"/>
</dbReference>
<dbReference type="PANTHER" id="PTHR35465">
    <property type="entry name" value="CAVEOLIN-1 PROTEIN"/>
    <property type="match status" value="1"/>
</dbReference>
<protein>
    <submittedName>
        <fullName evidence="1">Uncharacterized protein</fullName>
    </submittedName>
</protein>
<dbReference type="Gramene" id="AET5Gv21050300.6">
    <property type="protein sequence ID" value="AET5Gv21050300.6"/>
    <property type="gene ID" value="AET5Gv21050300"/>
</dbReference>
<evidence type="ECO:0000313" key="1">
    <source>
        <dbReference type="EnsemblPlants" id="AET5Gv21050300.6"/>
    </source>
</evidence>
<reference evidence="1" key="4">
    <citation type="submission" date="2019-03" db="UniProtKB">
        <authorList>
            <consortium name="EnsemblPlants"/>
        </authorList>
    </citation>
    <scope>IDENTIFICATION</scope>
</reference>
<accession>A0A453M556</accession>
<keyword evidence="2" id="KW-1185">Reference proteome</keyword>
<proteinExistence type="predicted"/>
<dbReference type="AlphaFoldDB" id="A0A453M556"/>
<sequence>RRCAPLSVSIRASLWYCSPNSSHSPRSSLEAEEPARALSVGDELVGETMPLRHGRRVYRLAGLRPPAWYEVKISYPASVRSRSHPSHSAMNPSHPLVLEGVASGCRYRPASRFGS</sequence>
<reference evidence="2" key="2">
    <citation type="journal article" date="2017" name="Nat. Plants">
        <title>The Aegilops tauschii genome reveals multiple impacts of transposons.</title>
        <authorList>
            <person name="Zhao G."/>
            <person name="Zou C."/>
            <person name="Li K."/>
            <person name="Wang K."/>
            <person name="Li T."/>
            <person name="Gao L."/>
            <person name="Zhang X."/>
            <person name="Wang H."/>
            <person name="Yang Z."/>
            <person name="Liu X."/>
            <person name="Jiang W."/>
            <person name="Mao L."/>
            <person name="Kong X."/>
            <person name="Jiao Y."/>
            <person name="Jia J."/>
        </authorList>
    </citation>
    <scope>NUCLEOTIDE SEQUENCE [LARGE SCALE GENOMIC DNA]</scope>
    <source>
        <strain evidence="2">cv. AL8/78</strain>
    </source>
</reference>
<dbReference type="Proteomes" id="UP000015105">
    <property type="component" value="Chromosome 5D"/>
</dbReference>
<reference evidence="1" key="3">
    <citation type="journal article" date="2017" name="Nature">
        <title>Genome sequence of the progenitor of the wheat D genome Aegilops tauschii.</title>
        <authorList>
            <person name="Luo M.C."/>
            <person name="Gu Y.Q."/>
            <person name="Puiu D."/>
            <person name="Wang H."/>
            <person name="Twardziok S.O."/>
            <person name="Deal K.R."/>
            <person name="Huo N."/>
            <person name="Zhu T."/>
            <person name="Wang L."/>
            <person name="Wang Y."/>
            <person name="McGuire P.E."/>
            <person name="Liu S."/>
            <person name="Long H."/>
            <person name="Ramasamy R.K."/>
            <person name="Rodriguez J.C."/>
            <person name="Van S.L."/>
            <person name="Yuan L."/>
            <person name="Wang Z."/>
            <person name="Xia Z."/>
            <person name="Xiao L."/>
            <person name="Anderson O.D."/>
            <person name="Ouyang S."/>
            <person name="Liang Y."/>
            <person name="Zimin A.V."/>
            <person name="Pertea G."/>
            <person name="Qi P."/>
            <person name="Bennetzen J.L."/>
            <person name="Dai X."/>
            <person name="Dawson M.W."/>
            <person name="Muller H.G."/>
            <person name="Kugler K."/>
            <person name="Rivarola-Duarte L."/>
            <person name="Spannagl M."/>
            <person name="Mayer K.F.X."/>
            <person name="Lu F.H."/>
            <person name="Bevan M.W."/>
            <person name="Leroy P."/>
            <person name="Li P."/>
            <person name="You F.M."/>
            <person name="Sun Q."/>
            <person name="Liu Z."/>
            <person name="Lyons E."/>
            <person name="Wicker T."/>
            <person name="Salzberg S.L."/>
            <person name="Devos K.M."/>
            <person name="Dvorak J."/>
        </authorList>
    </citation>
    <scope>NUCLEOTIDE SEQUENCE [LARGE SCALE GENOMIC DNA]</scope>
    <source>
        <strain evidence="1">cv. AL8/78</strain>
    </source>
</reference>